<dbReference type="InterPro" id="IPR026444">
    <property type="entry name" value="Secre_tail"/>
</dbReference>
<dbReference type="EMBL" id="CP106735">
    <property type="protein sequence ID" value="UXX79390.1"/>
    <property type="molecule type" value="Genomic_DNA"/>
</dbReference>
<reference evidence="2" key="1">
    <citation type="submission" date="2022-10" db="EMBL/GenBank/DDBJ databases">
        <title>Comparative genomics and taxonomic characterization of three novel marine species of genus Reichenbachiella exhibiting antioxidant and polysaccharide degradation activities.</title>
        <authorList>
            <person name="Muhammad N."/>
            <person name="Lee Y.-J."/>
            <person name="Ko J."/>
            <person name="Kim S.-G."/>
        </authorList>
    </citation>
    <scope>NUCLEOTIDE SEQUENCE</scope>
    <source>
        <strain evidence="2">Wsw4-B4</strain>
    </source>
</reference>
<evidence type="ECO:0000259" key="1">
    <source>
        <dbReference type="Pfam" id="PF18962"/>
    </source>
</evidence>
<dbReference type="Pfam" id="PF18962">
    <property type="entry name" value="Por_Secre_tail"/>
    <property type="match status" value="1"/>
</dbReference>
<organism evidence="2 3">
    <name type="scientific">Reichenbachiella carrageenanivorans</name>
    <dbReference type="NCBI Taxonomy" id="2979869"/>
    <lineage>
        <taxon>Bacteria</taxon>
        <taxon>Pseudomonadati</taxon>
        <taxon>Bacteroidota</taxon>
        <taxon>Cytophagia</taxon>
        <taxon>Cytophagales</taxon>
        <taxon>Reichenbachiellaceae</taxon>
        <taxon>Reichenbachiella</taxon>
    </lineage>
</organism>
<evidence type="ECO:0000313" key="3">
    <source>
        <dbReference type="Proteomes" id="UP001062165"/>
    </source>
</evidence>
<accession>A0ABY6CZQ4</accession>
<keyword evidence="3" id="KW-1185">Reference proteome</keyword>
<name>A0ABY6CZQ4_9BACT</name>
<feature type="domain" description="Secretion system C-terminal sorting" evidence="1">
    <location>
        <begin position="550"/>
        <end position="609"/>
    </location>
</feature>
<dbReference type="RefSeq" id="WP_263051133.1">
    <property type="nucleotide sequence ID" value="NZ_CP106735.1"/>
</dbReference>
<gene>
    <name evidence="2" type="ORF">N7E81_18725</name>
</gene>
<sequence>MKKLIQLTMIIILLSTGFQSWSQVIYEEDLESRTGDDTGEMKGNGYTALLVTTSGEGAGGSNNFVSTAPRNTNTQLNTTVVYPNEGMFLASKTYVWKVTLKQVDASASPGLINFRIYDASSQPIRLFESPSKFTGVINTWTEVEMEFTPDQDMTGIQFRLLKTPTDDAASVLYVDDFEISEVVAPSSDATLATLKVGDETVDISGGSPFTYDAPYSSSGLPPVVATTTDDGATIGSQTVTDNWPAASTVAFTVTAEDGTTTADYSITINRAAPATDATLATLTIGGEAIDMAGGSPFTYDAPFSSSGLPTVVATATDANAMVGSQTITDNWPAASTVAFTVTAEDGTTTADYSITINRAAVSTDATLSDLQVDGVTVSGFDAGTLSYDVQLPTGTTAISVVSATANYAGAQPLVITQATAVTGTATVEVTAEDGTTSQSYMVNFSVKAATDATLSSLKIDGTSIAGFTSGTMDYDYEVPVETTGIPQVTATTTDANANMVITQATATDGEATVVVTAEDGTTTKTYTVDFYLETIVTQVSDNQLKNSFNIYPNPAGNTIVIDDSFSKLDQVTIIDMQGHLSVRRVTNDRIDIADLNPGVYILKVSQQQSIRFIKK</sequence>
<dbReference type="NCBIfam" id="TIGR04183">
    <property type="entry name" value="Por_Secre_tail"/>
    <property type="match status" value="1"/>
</dbReference>
<dbReference type="Proteomes" id="UP001062165">
    <property type="component" value="Chromosome"/>
</dbReference>
<protein>
    <submittedName>
        <fullName evidence="2">T9SS type A sorting domain-containing protein</fullName>
    </submittedName>
</protein>
<proteinExistence type="predicted"/>
<evidence type="ECO:0000313" key="2">
    <source>
        <dbReference type="EMBL" id="UXX79390.1"/>
    </source>
</evidence>